<evidence type="ECO:0000256" key="2">
    <source>
        <dbReference type="ARBA" id="ARBA00023186"/>
    </source>
</evidence>
<dbReference type="Pfam" id="PF02996">
    <property type="entry name" value="Prefoldin"/>
    <property type="match status" value="1"/>
</dbReference>
<comment type="similarity">
    <text evidence="1 3">Belongs to the prefoldin subunit alpha family.</text>
</comment>
<proteinExistence type="inferred from homology"/>
<dbReference type="Gene3D" id="1.10.287.370">
    <property type="match status" value="1"/>
</dbReference>
<dbReference type="CDD" id="cd23156">
    <property type="entry name" value="Prefoldin_3"/>
    <property type="match status" value="1"/>
</dbReference>
<evidence type="ECO:0000313" key="5">
    <source>
        <dbReference type="EMBL" id="CAL5219403.1"/>
    </source>
</evidence>
<evidence type="ECO:0000256" key="4">
    <source>
        <dbReference type="SAM" id="Coils"/>
    </source>
</evidence>
<reference evidence="5 6" key="1">
    <citation type="submission" date="2024-06" db="EMBL/GenBank/DDBJ databases">
        <authorList>
            <person name="Kraege A."/>
            <person name="Thomma B."/>
        </authorList>
    </citation>
    <scope>NUCLEOTIDE SEQUENCE [LARGE SCALE GENOMIC DNA]</scope>
</reference>
<accession>A0ABP1FMT5</accession>
<gene>
    <name evidence="5" type="primary">g1228</name>
    <name evidence="5" type="ORF">VP750_LOCUS1062</name>
</gene>
<keyword evidence="4" id="KW-0175">Coiled coil</keyword>
<keyword evidence="6" id="KW-1185">Reference proteome</keyword>
<dbReference type="InterPro" id="IPR016655">
    <property type="entry name" value="PFD3"/>
</dbReference>
<dbReference type="InterPro" id="IPR009053">
    <property type="entry name" value="Prefoldin"/>
</dbReference>
<comment type="function">
    <text evidence="3">Binds specifically to cytosolic chaperonin (c-CPN) and transfers target proteins to it. Binds to nascent polypeptide chain and promotes folding in an environment in which there are many competing pathways for nonnative proteins.</text>
</comment>
<evidence type="ECO:0000256" key="1">
    <source>
        <dbReference type="ARBA" id="ARBA00010048"/>
    </source>
</evidence>
<dbReference type="PANTHER" id="PTHR12409:SF0">
    <property type="entry name" value="PREFOLDIN SUBUNIT 3"/>
    <property type="match status" value="1"/>
</dbReference>
<dbReference type="InterPro" id="IPR004127">
    <property type="entry name" value="Prefoldin_subunit_alpha"/>
</dbReference>
<sequence length="190" mass="21422">MTDADEAASSLPAAKEELIRVPKAEFISDVGAFLEGRTADAALQELEENYKKYKYIEQELRQSRVRLMTKVPEIAKALSAVELLIQKQEADEEVTLDFSLSEQVYAKAKVKDVTSVGLWLGADVMLDYPLEDAKQLLSTNLENAKRNLENNTRELEVLKDFTTITEVSIARVYNHDLMRKKGLQKQGQTA</sequence>
<feature type="coiled-coil region" evidence="4">
    <location>
        <begin position="134"/>
        <end position="161"/>
    </location>
</feature>
<dbReference type="SUPFAM" id="SSF46579">
    <property type="entry name" value="Prefoldin"/>
    <property type="match status" value="1"/>
</dbReference>
<evidence type="ECO:0000313" key="6">
    <source>
        <dbReference type="Proteomes" id="UP001497392"/>
    </source>
</evidence>
<comment type="subunit">
    <text evidence="3">Heterohexamer of two PFD-alpha type and four PFD-beta type subunits.</text>
</comment>
<dbReference type="PIRSF" id="PIRSF016396">
    <property type="entry name" value="Prefoldin_subunit_3"/>
    <property type="match status" value="1"/>
</dbReference>
<evidence type="ECO:0000256" key="3">
    <source>
        <dbReference type="PIRNR" id="PIRNR016396"/>
    </source>
</evidence>
<keyword evidence="2 3" id="KW-0143">Chaperone</keyword>
<organism evidence="5 6">
    <name type="scientific">Coccomyxa viridis</name>
    <dbReference type="NCBI Taxonomy" id="1274662"/>
    <lineage>
        <taxon>Eukaryota</taxon>
        <taxon>Viridiplantae</taxon>
        <taxon>Chlorophyta</taxon>
        <taxon>core chlorophytes</taxon>
        <taxon>Trebouxiophyceae</taxon>
        <taxon>Trebouxiophyceae incertae sedis</taxon>
        <taxon>Coccomyxaceae</taxon>
        <taxon>Coccomyxa</taxon>
    </lineage>
</organism>
<dbReference type="Proteomes" id="UP001497392">
    <property type="component" value="Unassembled WGS sequence"/>
</dbReference>
<dbReference type="EMBL" id="CAXHTA020000002">
    <property type="protein sequence ID" value="CAL5219403.1"/>
    <property type="molecule type" value="Genomic_DNA"/>
</dbReference>
<comment type="caution">
    <text evidence="5">The sequence shown here is derived from an EMBL/GenBank/DDBJ whole genome shotgun (WGS) entry which is preliminary data.</text>
</comment>
<protein>
    <recommendedName>
        <fullName evidence="3">Prefoldin subunit 3</fullName>
    </recommendedName>
</protein>
<dbReference type="PANTHER" id="PTHR12409">
    <property type="entry name" value="PREFOLDIN SUBUNIT 3"/>
    <property type="match status" value="1"/>
</dbReference>
<name>A0ABP1FMT5_9CHLO</name>